<protein>
    <submittedName>
        <fullName evidence="1">Uncharacterized protein</fullName>
    </submittedName>
</protein>
<accession>A0ABU6TVZ6</accession>
<reference evidence="1 2" key="1">
    <citation type="journal article" date="2023" name="Plants (Basel)">
        <title>Bridging the Gap: Combining Genomics and Transcriptomics Approaches to Understand Stylosanthes scabra, an Orphan Legume from the Brazilian Caatinga.</title>
        <authorList>
            <person name="Ferreira-Neto J.R.C."/>
            <person name="da Silva M.D."/>
            <person name="Binneck E."/>
            <person name="de Melo N.F."/>
            <person name="da Silva R.H."/>
            <person name="de Melo A.L.T.M."/>
            <person name="Pandolfi V."/>
            <person name="Bustamante F.O."/>
            <person name="Brasileiro-Vidal A.C."/>
            <person name="Benko-Iseppon A.M."/>
        </authorList>
    </citation>
    <scope>NUCLEOTIDE SEQUENCE [LARGE SCALE GENOMIC DNA]</scope>
    <source>
        <tissue evidence="1">Leaves</tissue>
    </source>
</reference>
<proteinExistence type="predicted"/>
<dbReference type="Proteomes" id="UP001341840">
    <property type="component" value="Unassembled WGS sequence"/>
</dbReference>
<sequence length="224" mass="25682">MKETHSPKAPRTRRRECGWRIVLTWQDEFIIFYCDLLFGEDIQDGGFVEVTQRGAKGFEGEHSIVVTQNFQSYLSRVASKSFVVHSETLFHQLPVAHDHALVFTVHTVKMGPYLSAMFPKVTCSETLESAFLAPPLLWMPLLDKNNDEKAKREKNNIAMVNMSAGWERRFWKSMVTRRQPRSHLQVRGAFGERVSFIEAPSTSASSSSWRVLVPRFYDGGRQAQ</sequence>
<keyword evidence="2" id="KW-1185">Reference proteome</keyword>
<evidence type="ECO:0000313" key="1">
    <source>
        <dbReference type="EMBL" id="MED6153009.1"/>
    </source>
</evidence>
<evidence type="ECO:0000313" key="2">
    <source>
        <dbReference type="Proteomes" id="UP001341840"/>
    </source>
</evidence>
<gene>
    <name evidence="1" type="ORF">PIB30_097443</name>
</gene>
<dbReference type="EMBL" id="JASCZI010093018">
    <property type="protein sequence ID" value="MED6153009.1"/>
    <property type="molecule type" value="Genomic_DNA"/>
</dbReference>
<name>A0ABU6TVZ6_9FABA</name>
<organism evidence="1 2">
    <name type="scientific">Stylosanthes scabra</name>
    <dbReference type="NCBI Taxonomy" id="79078"/>
    <lineage>
        <taxon>Eukaryota</taxon>
        <taxon>Viridiplantae</taxon>
        <taxon>Streptophyta</taxon>
        <taxon>Embryophyta</taxon>
        <taxon>Tracheophyta</taxon>
        <taxon>Spermatophyta</taxon>
        <taxon>Magnoliopsida</taxon>
        <taxon>eudicotyledons</taxon>
        <taxon>Gunneridae</taxon>
        <taxon>Pentapetalae</taxon>
        <taxon>rosids</taxon>
        <taxon>fabids</taxon>
        <taxon>Fabales</taxon>
        <taxon>Fabaceae</taxon>
        <taxon>Papilionoideae</taxon>
        <taxon>50 kb inversion clade</taxon>
        <taxon>dalbergioids sensu lato</taxon>
        <taxon>Dalbergieae</taxon>
        <taxon>Pterocarpus clade</taxon>
        <taxon>Stylosanthes</taxon>
    </lineage>
</organism>
<comment type="caution">
    <text evidence="1">The sequence shown here is derived from an EMBL/GenBank/DDBJ whole genome shotgun (WGS) entry which is preliminary data.</text>
</comment>